<evidence type="ECO:0000256" key="1">
    <source>
        <dbReference type="SAM" id="SignalP"/>
    </source>
</evidence>
<sequence length="70" mass="7910">MKQTSITLLKKIFILLLLAVVNSIQVQAQTVYKQELRGVWITNVDSDVLNSKEKLAEAMDYLAKQGFNVV</sequence>
<keyword evidence="1" id="KW-0732">Signal</keyword>
<organism evidence="2 3">
    <name type="scientific">Limnoraphis robusta CCNP1315</name>
    <dbReference type="NCBI Taxonomy" id="3110306"/>
    <lineage>
        <taxon>Bacteria</taxon>
        <taxon>Bacillati</taxon>
        <taxon>Cyanobacteriota</taxon>
        <taxon>Cyanophyceae</taxon>
        <taxon>Oscillatoriophycideae</taxon>
        <taxon>Oscillatoriales</taxon>
        <taxon>Sirenicapillariaceae</taxon>
        <taxon>Limnoraphis</taxon>
    </lineage>
</organism>
<evidence type="ECO:0000313" key="2">
    <source>
        <dbReference type="EMBL" id="MEA5519641.1"/>
    </source>
</evidence>
<feature type="non-terminal residue" evidence="2">
    <location>
        <position position="70"/>
    </location>
</feature>
<feature type="chain" id="PRO_5046590764" evidence="1">
    <location>
        <begin position="29"/>
        <end position="70"/>
    </location>
</feature>
<keyword evidence="3" id="KW-1185">Reference proteome</keyword>
<gene>
    <name evidence="2" type="ORF">VB854_11880</name>
</gene>
<name>A0ABU5TXK1_9CYAN</name>
<dbReference type="EMBL" id="JAYGHT010000052">
    <property type="protein sequence ID" value="MEA5519641.1"/>
    <property type="molecule type" value="Genomic_DNA"/>
</dbReference>
<proteinExistence type="predicted"/>
<dbReference type="Proteomes" id="UP001301728">
    <property type="component" value="Unassembled WGS sequence"/>
</dbReference>
<protein>
    <submittedName>
        <fullName evidence="2">Uncharacterized protein</fullName>
    </submittedName>
</protein>
<evidence type="ECO:0000313" key="3">
    <source>
        <dbReference type="Proteomes" id="UP001301728"/>
    </source>
</evidence>
<comment type="caution">
    <text evidence="2">The sequence shown here is derived from an EMBL/GenBank/DDBJ whole genome shotgun (WGS) entry which is preliminary data.</text>
</comment>
<feature type="signal peptide" evidence="1">
    <location>
        <begin position="1"/>
        <end position="28"/>
    </location>
</feature>
<reference evidence="2 3" key="1">
    <citation type="submission" date="2023-12" db="EMBL/GenBank/DDBJ databases">
        <title>Baltic Sea Cyanobacteria.</title>
        <authorList>
            <person name="Delbaje E."/>
            <person name="Fewer D.P."/>
            <person name="Shishido T.K."/>
        </authorList>
    </citation>
    <scope>NUCLEOTIDE SEQUENCE [LARGE SCALE GENOMIC DNA]</scope>
    <source>
        <strain evidence="2 3">CCNP 1315</strain>
    </source>
</reference>
<accession>A0ABU5TXK1</accession>